<dbReference type="FunFam" id="3.10.20.90:FF:000040">
    <property type="entry name" value="FERM, RhoGEF and pleckstrin domain-containing protein"/>
    <property type="match status" value="1"/>
</dbReference>
<dbReference type="Gene3D" id="3.10.20.90">
    <property type="entry name" value="Phosphatidylinositol 3-kinase Catalytic Subunit, Chain A, domain 1"/>
    <property type="match status" value="1"/>
</dbReference>
<dbReference type="InterPro" id="IPR011993">
    <property type="entry name" value="PH-like_dom_sf"/>
</dbReference>
<keyword evidence="4" id="KW-0677">Repeat</keyword>
<dbReference type="CDD" id="cd14473">
    <property type="entry name" value="FERM_B-lobe"/>
    <property type="match status" value="1"/>
</dbReference>
<dbReference type="SUPFAM" id="SSF50729">
    <property type="entry name" value="PH domain-like"/>
    <property type="match status" value="3"/>
</dbReference>
<dbReference type="PROSITE" id="PS00660">
    <property type="entry name" value="FERM_1"/>
    <property type="match status" value="1"/>
</dbReference>
<dbReference type="SMART" id="SM01195">
    <property type="entry name" value="FA"/>
    <property type="match status" value="1"/>
</dbReference>
<dbReference type="PANTHER" id="PTHR45858:SF5">
    <property type="entry name" value="MOESIN_EZRIN_RADIXIN HOMOLOG 1"/>
    <property type="match status" value="1"/>
</dbReference>
<name>A0AA36D5L2_9BILA</name>
<accession>A0AA36D5L2</accession>
<dbReference type="Pfam" id="PF00373">
    <property type="entry name" value="FERM_M"/>
    <property type="match status" value="1"/>
</dbReference>
<dbReference type="Pfam" id="PF09379">
    <property type="entry name" value="FERM_N"/>
    <property type="match status" value="1"/>
</dbReference>
<dbReference type="InterPro" id="IPR000299">
    <property type="entry name" value="FERM_domain"/>
</dbReference>
<dbReference type="InterPro" id="IPR035963">
    <property type="entry name" value="FERM_2"/>
</dbReference>
<dbReference type="InterPro" id="IPR001849">
    <property type="entry name" value="PH_domain"/>
</dbReference>
<dbReference type="Pfam" id="PF09380">
    <property type="entry name" value="FERM_C"/>
    <property type="match status" value="1"/>
</dbReference>
<dbReference type="InterPro" id="IPR051835">
    <property type="entry name" value="RAC1-GEF"/>
</dbReference>
<reference evidence="8" key="1">
    <citation type="submission" date="2023-06" db="EMBL/GenBank/DDBJ databases">
        <authorList>
            <person name="Delattre M."/>
        </authorList>
    </citation>
    <scope>NUCLEOTIDE SEQUENCE</scope>
    <source>
        <strain evidence="8">AF72</strain>
    </source>
</reference>
<dbReference type="CDD" id="cd13193">
    <property type="entry name" value="FERM_C_FARP1-like"/>
    <property type="match status" value="1"/>
</dbReference>
<dbReference type="InterPro" id="IPR019749">
    <property type="entry name" value="Band_41_domain"/>
</dbReference>
<dbReference type="GO" id="GO:0005912">
    <property type="term" value="C:adherens junction"/>
    <property type="evidence" value="ECO:0007669"/>
    <property type="project" value="UniProtKB-SubCell"/>
</dbReference>
<dbReference type="PRINTS" id="PR00935">
    <property type="entry name" value="BAND41"/>
</dbReference>
<proteinExistence type="predicted"/>
<dbReference type="PANTHER" id="PTHR45858">
    <property type="entry name" value="FERM DOMAIN CONTAINING PROTEIN"/>
    <property type="match status" value="1"/>
</dbReference>
<dbReference type="AlphaFoldDB" id="A0AA36D5L2"/>
<comment type="subcellular location">
    <subcellularLocation>
        <location evidence="1">Cell junction</location>
        <location evidence="1">Adherens junction</location>
    </subcellularLocation>
    <subcellularLocation>
        <location evidence="5">Cell projection</location>
        <location evidence="5">Rhabdomere</location>
    </subcellularLocation>
</comment>
<dbReference type="EMBL" id="CATQJA010002662">
    <property type="protein sequence ID" value="CAJ0581141.1"/>
    <property type="molecule type" value="Genomic_DNA"/>
</dbReference>
<evidence type="ECO:0000256" key="4">
    <source>
        <dbReference type="ARBA" id="ARBA00022737"/>
    </source>
</evidence>
<protein>
    <recommendedName>
        <fullName evidence="2">Moesin/ezrin/radixin homolog 1</fullName>
    </recommendedName>
</protein>
<dbReference type="PRINTS" id="PR00661">
    <property type="entry name" value="ERMFAMILY"/>
</dbReference>
<keyword evidence="9" id="KW-1185">Reference proteome</keyword>
<gene>
    <name evidence="8" type="ORF">MSPICULIGERA_LOCUS19308</name>
</gene>
<dbReference type="SUPFAM" id="SSF47031">
    <property type="entry name" value="Second domain of FERM"/>
    <property type="match status" value="1"/>
</dbReference>
<evidence type="ECO:0000259" key="7">
    <source>
        <dbReference type="PROSITE" id="PS50057"/>
    </source>
</evidence>
<evidence type="ECO:0000256" key="1">
    <source>
        <dbReference type="ARBA" id="ARBA00004536"/>
    </source>
</evidence>
<dbReference type="InterPro" id="IPR019747">
    <property type="entry name" value="FERM_CS"/>
</dbReference>
<dbReference type="GO" id="GO:0008092">
    <property type="term" value="F:cytoskeletal protein binding"/>
    <property type="evidence" value="ECO:0007669"/>
    <property type="project" value="InterPro"/>
</dbReference>
<evidence type="ECO:0000256" key="5">
    <source>
        <dbReference type="ARBA" id="ARBA00043944"/>
    </source>
</evidence>
<dbReference type="InterPro" id="IPR014352">
    <property type="entry name" value="FERM/acyl-CoA-bd_prot_sf"/>
</dbReference>
<dbReference type="InterPro" id="IPR035899">
    <property type="entry name" value="DBL_dom_sf"/>
</dbReference>
<dbReference type="InterPro" id="IPR014847">
    <property type="entry name" value="FA"/>
</dbReference>
<dbReference type="SMART" id="SM00233">
    <property type="entry name" value="PH"/>
    <property type="match status" value="2"/>
</dbReference>
<dbReference type="SUPFAM" id="SSF54236">
    <property type="entry name" value="Ubiquitin-like"/>
    <property type="match status" value="1"/>
</dbReference>
<dbReference type="InterPro" id="IPR018979">
    <property type="entry name" value="FERM_N"/>
</dbReference>
<dbReference type="Pfam" id="PF08736">
    <property type="entry name" value="FA"/>
    <property type="match status" value="1"/>
</dbReference>
<dbReference type="InterPro" id="IPR029071">
    <property type="entry name" value="Ubiquitin-like_domsf"/>
</dbReference>
<dbReference type="Pfam" id="PF00169">
    <property type="entry name" value="PH"/>
    <property type="match status" value="1"/>
</dbReference>
<dbReference type="InterPro" id="IPR019748">
    <property type="entry name" value="FERM_central"/>
</dbReference>
<feature type="domain" description="FERM" evidence="7">
    <location>
        <begin position="19"/>
        <end position="302"/>
    </location>
</feature>
<dbReference type="SUPFAM" id="SSF48065">
    <property type="entry name" value="DBL homology domain (DH-domain)"/>
    <property type="match status" value="1"/>
</dbReference>
<dbReference type="Gene3D" id="1.20.900.10">
    <property type="entry name" value="Dbl homology (DH) domain"/>
    <property type="match status" value="1"/>
</dbReference>
<dbReference type="CDD" id="cd17098">
    <property type="entry name" value="FERM_F1_FARP1_like"/>
    <property type="match status" value="1"/>
</dbReference>
<dbReference type="InterPro" id="IPR000798">
    <property type="entry name" value="Ez/rad/moesin-like"/>
</dbReference>
<evidence type="ECO:0000259" key="6">
    <source>
        <dbReference type="PROSITE" id="PS50003"/>
    </source>
</evidence>
<evidence type="ECO:0000313" key="8">
    <source>
        <dbReference type="EMBL" id="CAJ0581141.1"/>
    </source>
</evidence>
<dbReference type="GO" id="GO:0005085">
    <property type="term" value="F:guanyl-nucleotide exchange factor activity"/>
    <property type="evidence" value="ECO:0007669"/>
    <property type="project" value="UniProtKB-KW"/>
</dbReference>
<evidence type="ECO:0000256" key="2">
    <source>
        <dbReference type="ARBA" id="ARBA00022025"/>
    </source>
</evidence>
<sequence length="917" mass="104970">MGGPRAGPPGVDPRRGKLMCVKVRLLDESVAVFHLGQKATGQTLLEEVARHLNLLESDYFGLEFVDNEGCHVWLDKDKTILRQIAGTTDVKFHLIVKFYTPNPMDLEEEYTRYLLSLQIRRDLSQGHFLCADSTAALLAAYFVQSDCGDFSPDDYPDPSYLSHTRFVPNQTIHFQQKVMECHKKLIGLTPEDADMQMLEVARRCDFYGIKLHPAKDIEGTEACLAVMHLGIKVFHQFHCVSTFSWAKIRKLSFKRKKLLIKLHPDSYQCYKETIEFYFETRNECKNFWKKCVEHHGFFRCVQVEFPRKDTKLFSKGSAFRFHGRTQRQLIDYVREHHKRREPFTRPLRSGYHTCGVASSVGGAMNKQVHLMPDYHDHDIVIISMIVELFLMLKAHLPHALDSNESTRRRDGEVDLDSILNTNDSTEMFESDYGQSTSEVAAVEKIRQDLRIQERTLLRDAVLISKVLHQRILDFTKEYYLLGEMFTYIDAISSAITRFIQDLDALETESPDLPTRFATLILAASGPSISKQDALLRNMTTYISAFYQLYQTNTEFRRTLREFEQSPECYLPVVWLLVRVMNRLFHWQEAGARIVETLLSFGHGDAALGTARMAVDSLAHHAAATAQKRKLLYDFATLLEIEKALTGISPLTHPDRQLLVAGRVSENCGIDFIPSLLLLFNDSLIIARQSANKFAVLKVIQMHTLKSGSVSQIIHQSRNCFALQTIEETLIFASKNCQAWAEELTSAIKSYTRQPPSLLKIEMVLGEGECVLDSEIRDPNKAQSLLASCWSKGGTLRREEVHQMAERWRAGLVLRKLKTSSGWQKLFVLHAHGHLFFFNSHKDPSPMIALNLIDYTVSVPTLQDNIAFRNVVKLSHQQVAYFFRTDSHYAFLRWIESLQYSCSSRRPLDALTALSVHL</sequence>
<evidence type="ECO:0000256" key="3">
    <source>
        <dbReference type="ARBA" id="ARBA00022658"/>
    </source>
</evidence>
<organism evidence="8 9">
    <name type="scientific">Mesorhabditis spiculigera</name>
    <dbReference type="NCBI Taxonomy" id="96644"/>
    <lineage>
        <taxon>Eukaryota</taxon>
        <taxon>Metazoa</taxon>
        <taxon>Ecdysozoa</taxon>
        <taxon>Nematoda</taxon>
        <taxon>Chromadorea</taxon>
        <taxon>Rhabditida</taxon>
        <taxon>Rhabditina</taxon>
        <taxon>Rhabditomorpha</taxon>
        <taxon>Rhabditoidea</taxon>
        <taxon>Rhabditidae</taxon>
        <taxon>Mesorhabditinae</taxon>
        <taxon>Mesorhabditis</taxon>
    </lineage>
</organism>
<dbReference type="PROSITE" id="PS50057">
    <property type="entry name" value="FERM_3"/>
    <property type="match status" value="1"/>
</dbReference>
<keyword evidence="3" id="KW-0344">Guanine-nucleotide releasing factor</keyword>
<dbReference type="FunFam" id="2.30.29.30:FF:000002">
    <property type="entry name" value="Band 4.1-like protein 5 isoform 1"/>
    <property type="match status" value="1"/>
</dbReference>
<dbReference type="SMART" id="SM00295">
    <property type="entry name" value="B41"/>
    <property type="match status" value="1"/>
</dbReference>
<dbReference type="Gene3D" id="2.30.29.30">
    <property type="entry name" value="Pleckstrin-homology domain (PH domain)/Phosphotyrosine-binding domain (PTB)"/>
    <property type="match status" value="3"/>
</dbReference>
<evidence type="ECO:0000313" key="9">
    <source>
        <dbReference type="Proteomes" id="UP001177023"/>
    </source>
</evidence>
<feature type="non-terminal residue" evidence="8">
    <location>
        <position position="917"/>
    </location>
</feature>
<dbReference type="InterPro" id="IPR018980">
    <property type="entry name" value="FERM_PH-like_C"/>
</dbReference>
<dbReference type="InterPro" id="IPR041788">
    <property type="entry name" value="FARP1/FARP2/FRMD7_FERM_C"/>
</dbReference>
<dbReference type="PROSITE" id="PS50003">
    <property type="entry name" value="PH_DOMAIN"/>
    <property type="match status" value="1"/>
</dbReference>
<feature type="domain" description="PH" evidence="6">
    <location>
        <begin position="805"/>
        <end position="902"/>
    </location>
</feature>
<dbReference type="Proteomes" id="UP001177023">
    <property type="component" value="Unassembled WGS sequence"/>
</dbReference>
<dbReference type="FunFam" id="1.20.80.10:FF:000005">
    <property type="entry name" value="FERM, RhoGEF and pleckstrin domain-containing protein 1"/>
    <property type="match status" value="1"/>
</dbReference>
<dbReference type="SMART" id="SM01196">
    <property type="entry name" value="FERM_C"/>
    <property type="match status" value="1"/>
</dbReference>
<comment type="caution">
    <text evidence="8">The sequence shown here is derived from an EMBL/GenBank/DDBJ whole genome shotgun (WGS) entry which is preliminary data.</text>
</comment>
<dbReference type="Gene3D" id="1.20.80.10">
    <property type="match status" value="1"/>
</dbReference>